<proteinExistence type="predicted"/>
<feature type="compositionally biased region" description="Basic residues" evidence="1">
    <location>
        <begin position="191"/>
        <end position="208"/>
    </location>
</feature>
<comment type="caution">
    <text evidence="2">The sequence shown here is derived from an EMBL/GenBank/DDBJ whole genome shotgun (WGS) entry which is preliminary data.</text>
</comment>
<name>A0AAI8Z7T5_9PEZI</name>
<reference evidence="2" key="1">
    <citation type="submission" date="2023-11" db="EMBL/GenBank/DDBJ databases">
        <authorList>
            <person name="Alioto T."/>
            <person name="Alioto T."/>
            <person name="Gomez Garrido J."/>
        </authorList>
    </citation>
    <scope>NUCLEOTIDE SEQUENCE</scope>
</reference>
<feature type="region of interest" description="Disordered" evidence="1">
    <location>
        <begin position="164"/>
        <end position="291"/>
    </location>
</feature>
<dbReference type="AlphaFoldDB" id="A0AAI8Z7T5"/>
<gene>
    <name evidence="2" type="ORF">LECACI_7A009206</name>
</gene>
<evidence type="ECO:0000313" key="2">
    <source>
        <dbReference type="EMBL" id="CAK4034048.1"/>
    </source>
</evidence>
<dbReference type="Proteomes" id="UP001296104">
    <property type="component" value="Unassembled WGS sequence"/>
</dbReference>
<protein>
    <submittedName>
        <fullName evidence="2">Uncharacterized protein</fullName>
    </submittedName>
</protein>
<feature type="compositionally biased region" description="Pro residues" evidence="1">
    <location>
        <begin position="53"/>
        <end position="67"/>
    </location>
</feature>
<dbReference type="EMBL" id="CAVMBE010000102">
    <property type="protein sequence ID" value="CAK4034048.1"/>
    <property type="molecule type" value="Genomic_DNA"/>
</dbReference>
<keyword evidence="3" id="KW-1185">Reference proteome</keyword>
<feature type="compositionally biased region" description="Low complexity" evidence="1">
    <location>
        <begin position="262"/>
        <end position="285"/>
    </location>
</feature>
<accession>A0AAI8Z7T5</accession>
<sequence>MTKLEDRGPPFEPQPKAAEQVTSPLHGGALPFQPHPVPHQLQHQRKDSTSTSPLPPRPPPPPAPPVVMPQQQQSSAQIPLSFPPLAYMTLEQHTIRHRFFRTKAKVQKPCLKCEEDGYRWEAQSHRTIDCKAVEPEYREQILRDWAELEKYEPVMEVEYVDIPVKSKSPRPDPMKFLGPSPTTMEPLPPPGKKKSKSPLRPPRQRKHGVAGGGAQPTIHPSYIAMWTPSARPQGQPVDKVAPSSPTAAQPSTRTKFEPPKGPKGWKPPTDASAAKIPAAATSAVVSGGGNS</sequence>
<feature type="region of interest" description="Disordered" evidence="1">
    <location>
        <begin position="1"/>
        <end position="76"/>
    </location>
</feature>
<evidence type="ECO:0000313" key="3">
    <source>
        <dbReference type="Proteomes" id="UP001296104"/>
    </source>
</evidence>
<feature type="compositionally biased region" description="Polar residues" evidence="1">
    <location>
        <begin position="243"/>
        <end position="253"/>
    </location>
</feature>
<evidence type="ECO:0000256" key="1">
    <source>
        <dbReference type="SAM" id="MobiDB-lite"/>
    </source>
</evidence>
<organism evidence="2 3">
    <name type="scientific">Lecanosticta acicola</name>
    <dbReference type="NCBI Taxonomy" id="111012"/>
    <lineage>
        <taxon>Eukaryota</taxon>
        <taxon>Fungi</taxon>
        <taxon>Dikarya</taxon>
        <taxon>Ascomycota</taxon>
        <taxon>Pezizomycotina</taxon>
        <taxon>Dothideomycetes</taxon>
        <taxon>Dothideomycetidae</taxon>
        <taxon>Mycosphaerellales</taxon>
        <taxon>Mycosphaerellaceae</taxon>
        <taxon>Lecanosticta</taxon>
    </lineage>
</organism>